<feature type="signal peptide" evidence="2">
    <location>
        <begin position="1"/>
        <end position="17"/>
    </location>
</feature>
<dbReference type="Pfam" id="PF13584">
    <property type="entry name" value="BatD"/>
    <property type="match status" value="2"/>
</dbReference>
<sequence length="581" mass="65305">MKNFLILILLSFQGLMAQVQFEAKVSKTTLGLNERLRVDFAMNIDGDNFSEPSFEGFRVIAGPSQQVSQSWVNGRSSFEKIYSYYLLPNQKGTLVIKQASIEYNGQVYKTSPIKINVTSAIEQPKDPNDTSVSAADNIYLVADISKTSPYINEPITVVYKLYFSYNIGITNWRELNKPKYNDFWSQNIDIKQLVAEEGMFKGEKYRYVILRKTVLYPQKSGKLTIEPLSLDIDVQLPTNRRNMFGQVILTEGNKRVSAGAKAITVRALPEAGKPEDFSGAVGSFDFKVTPSKTNLKNGESLDLNVSVTGKGNMKLFNLPKPVVPNALEMYDAVHTDQVNTSLAGMSGKVADSYTIVPQYKGNYPVKPLRFSYFDLGSGTYKTISSPEIMINVLDGPTDTRTADNLNSKKNTVSIQEQFKYIKLKTKLEPTKRDDFFGSNLFLGLLFLPFLIVPIIVLLRKKKEAIDGDVVGNRIRRNNKLAKKYLSEAKKQINNKEPFYVALEKAMHNFLKAKLHIETSEMSKDNIKDLLLTRNANPEVVNDFISLTENCEVARYAPASSATIQNDYDKAVSIISELEKHI</sequence>
<gene>
    <name evidence="3" type="ORF">AB3G39_02865</name>
</gene>
<dbReference type="PANTHER" id="PTHR40940:SF2">
    <property type="entry name" value="BATD"/>
    <property type="match status" value="1"/>
</dbReference>
<proteinExistence type="predicted"/>
<feature type="chain" id="PRO_5044254469" evidence="2">
    <location>
        <begin position="18"/>
        <end position="581"/>
    </location>
</feature>
<feature type="transmembrane region" description="Helical" evidence="1">
    <location>
        <begin position="435"/>
        <end position="458"/>
    </location>
</feature>
<dbReference type="RefSeq" id="WP_369765965.1">
    <property type="nucleotide sequence ID" value="NZ_CP165626.1"/>
</dbReference>
<keyword evidence="1" id="KW-0472">Membrane</keyword>
<reference evidence="3" key="1">
    <citation type="submission" date="2024-07" db="EMBL/GenBank/DDBJ databases">
        <authorList>
            <person name="Biller S.J."/>
        </authorList>
    </citation>
    <scope>NUCLEOTIDE SEQUENCE</scope>
    <source>
        <strain evidence="3">WC2416</strain>
    </source>
</reference>
<dbReference type="EMBL" id="CP165626">
    <property type="protein sequence ID" value="XDU99316.1"/>
    <property type="molecule type" value="Genomic_DNA"/>
</dbReference>
<evidence type="ECO:0000256" key="1">
    <source>
        <dbReference type="SAM" id="Phobius"/>
    </source>
</evidence>
<dbReference type="InterPro" id="IPR025738">
    <property type="entry name" value="BatD"/>
</dbReference>
<name>A0AB39WEJ6_9FLAO</name>
<keyword evidence="1" id="KW-1133">Transmembrane helix</keyword>
<evidence type="ECO:0000313" key="3">
    <source>
        <dbReference type="EMBL" id="XDU99316.1"/>
    </source>
</evidence>
<dbReference type="AlphaFoldDB" id="A0AB39WEJ6"/>
<evidence type="ECO:0000256" key="2">
    <source>
        <dbReference type="SAM" id="SignalP"/>
    </source>
</evidence>
<accession>A0AB39WEJ6</accession>
<keyword evidence="1" id="KW-0812">Transmembrane</keyword>
<protein>
    <submittedName>
        <fullName evidence="3">BatD family protein</fullName>
    </submittedName>
</protein>
<dbReference type="PANTHER" id="PTHR40940">
    <property type="entry name" value="PROTEIN BATD-RELATED"/>
    <property type="match status" value="1"/>
</dbReference>
<organism evidence="3">
    <name type="scientific">Flavobacterium sp. WC2416</name>
    <dbReference type="NCBI Taxonomy" id="3234141"/>
    <lineage>
        <taxon>Bacteria</taxon>
        <taxon>Pseudomonadati</taxon>
        <taxon>Bacteroidota</taxon>
        <taxon>Flavobacteriia</taxon>
        <taxon>Flavobacteriales</taxon>
        <taxon>Flavobacteriaceae</taxon>
        <taxon>Flavobacterium</taxon>
    </lineage>
</organism>
<keyword evidence="2" id="KW-0732">Signal</keyword>